<feature type="domain" description="Trypanosome variant surface glycoprotein B-type N-terminal" evidence="9">
    <location>
        <begin position="21"/>
        <end position="361"/>
    </location>
</feature>
<dbReference type="EMBL" id="KX701198">
    <property type="protein sequence ID" value="APD75154.1"/>
    <property type="molecule type" value="Genomic_DNA"/>
</dbReference>
<evidence type="ECO:0000256" key="6">
    <source>
        <dbReference type="ARBA" id="ARBA00023136"/>
    </source>
</evidence>
<dbReference type="GO" id="GO:0005886">
    <property type="term" value="C:plasma membrane"/>
    <property type="evidence" value="ECO:0007669"/>
    <property type="project" value="UniProtKB-SubCell"/>
</dbReference>
<keyword evidence="7" id="KW-0325">Glycoprotein</keyword>
<proteinExistence type="predicted"/>
<dbReference type="AlphaFoldDB" id="A0A1J0RBT6"/>
<evidence type="ECO:0000256" key="5">
    <source>
        <dbReference type="ARBA" id="ARBA00022729"/>
    </source>
</evidence>
<dbReference type="VEuPathDB" id="TriTrypDB:Tb427_000097800"/>
<evidence type="ECO:0000256" key="3">
    <source>
        <dbReference type="ARBA" id="ARBA00022475"/>
    </source>
</evidence>
<evidence type="ECO:0000256" key="2">
    <source>
        <dbReference type="ARBA" id="ARBA00004609"/>
    </source>
</evidence>
<comment type="function">
    <text evidence="1">VSG forms a coat on the surface of the parasite. The trypanosome evades the immune response of the host by expressing a series of antigenically distinct VSGs from an estimated 1000 VSG genes.</text>
</comment>
<dbReference type="VEuPathDB" id="TriTrypDB:Tb1125.Tb09.v4.0023"/>
<dbReference type="InterPro" id="IPR025932">
    <property type="entry name" value="Trypano_VSG_B_N_dom"/>
</dbReference>
<comment type="subcellular location">
    <subcellularLocation>
        <location evidence="2">Cell membrane</location>
        <topology evidence="2">Lipid-anchor</topology>
        <topology evidence="2">GPI-anchor</topology>
    </subcellularLocation>
</comment>
<keyword evidence="4" id="KW-0336">GPI-anchor</keyword>
<evidence type="ECO:0000256" key="8">
    <source>
        <dbReference type="ARBA" id="ARBA00023288"/>
    </source>
</evidence>
<evidence type="ECO:0000256" key="1">
    <source>
        <dbReference type="ARBA" id="ARBA00002523"/>
    </source>
</evidence>
<keyword evidence="3" id="KW-1003">Cell membrane</keyword>
<accession>A0A1J0RBT6</accession>
<dbReference type="Pfam" id="PF13206">
    <property type="entry name" value="VSG_B"/>
    <property type="match status" value="1"/>
</dbReference>
<dbReference type="GO" id="GO:0098552">
    <property type="term" value="C:side of membrane"/>
    <property type="evidence" value="ECO:0007669"/>
    <property type="project" value="UniProtKB-KW"/>
</dbReference>
<organism evidence="10">
    <name type="scientific">Trypanosoma brucei</name>
    <dbReference type="NCBI Taxonomy" id="5691"/>
    <lineage>
        <taxon>Eukaryota</taxon>
        <taxon>Discoba</taxon>
        <taxon>Euglenozoa</taxon>
        <taxon>Kinetoplastea</taxon>
        <taxon>Metakinetoplastina</taxon>
        <taxon>Trypanosomatida</taxon>
        <taxon>Trypanosomatidae</taxon>
        <taxon>Trypanosoma</taxon>
    </lineage>
</organism>
<keyword evidence="5" id="KW-0732">Signal</keyword>
<evidence type="ECO:0000259" key="9">
    <source>
        <dbReference type="Pfam" id="PF13206"/>
    </source>
</evidence>
<protein>
    <submittedName>
        <fullName evidence="10">Variant surface glycoprotein 1125.4970</fullName>
    </submittedName>
</protein>
<name>A0A1J0RBT6_9TRYP</name>
<evidence type="ECO:0000313" key="10">
    <source>
        <dbReference type="EMBL" id="APD75154.1"/>
    </source>
</evidence>
<reference evidence="10" key="1">
    <citation type="submission" date="2016-08" db="EMBL/GenBank/DDBJ databases">
        <title>VSG repertoire of Trypanosoma brucei EATRO 1125.</title>
        <authorList>
            <person name="Cross G.A."/>
        </authorList>
    </citation>
    <scope>NUCLEOTIDE SEQUENCE</scope>
    <source>
        <strain evidence="10">EATRO 1125</strain>
    </source>
</reference>
<evidence type="ECO:0000256" key="7">
    <source>
        <dbReference type="ARBA" id="ARBA00023180"/>
    </source>
</evidence>
<sequence>MMRERKKPYEQLLLAAVSTAVIKLCSPSTDNGANAKEFASLCGIYNLKLSTIPLQQPHTFVDVETLIDSIYNYNLSTATNDFYDHKSGAFDSINDSQSKTKQIQTWQEEVKKRTNLKTDDGKENEHARLPDTPMRANVNRQIHNLHEAAVSYKEEYNAALTAIQSAGKTPKAKILSAIYGRDKRSYDQSTAPSTKAAMCGSGTAGSADAGQNVINDMICLCTAHSGGGEKSCGEKAFARVSASPRSDANAAAAELEKACPAKESKQTLSAALIQAKISSFLDLIGSNPDSQADASVRFVLGKAASGGYQGSSQKECVNYKTQLQDGGKGIPWVVELEAATQILAAAGAQYSKAIAIEKELKVLKRAAANLYLSAKTCLPSKATATSIATSTGGTVSGKEEECNKIKDATECKKKELLQL</sequence>
<keyword evidence="8" id="KW-0449">Lipoprotein</keyword>
<dbReference type="VEuPathDB" id="TriTrypDB:Tb11.v5.0979"/>
<evidence type="ECO:0000256" key="4">
    <source>
        <dbReference type="ARBA" id="ARBA00022622"/>
    </source>
</evidence>
<keyword evidence="6" id="KW-0472">Membrane</keyword>